<feature type="compositionally biased region" description="Polar residues" evidence="1">
    <location>
        <begin position="350"/>
        <end position="366"/>
    </location>
</feature>
<evidence type="ECO:0000259" key="2">
    <source>
        <dbReference type="SMART" id="SM01233"/>
    </source>
</evidence>
<feature type="compositionally biased region" description="Pro residues" evidence="1">
    <location>
        <begin position="17"/>
        <end position="37"/>
    </location>
</feature>
<feature type="compositionally biased region" description="Basic and acidic residues" evidence="1">
    <location>
        <begin position="300"/>
        <end position="309"/>
    </location>
</feature>
<feature type="compositionally biased region" description="Pro residues" evidence="1">
    <location>
        <begin position="1"/>
        <end position="10"/>
    </location>
</feature>
<dbReference type="OrthoDB" id="5390558at2759"/>
<protein>
    <submittedName>
        <fullName evidence="3">HABP4-PAI-RBP1 domain-containing protein</fullName>
    </submittedName>
</protein>
<dbReference type="SMART" id="SM01233">
    <property type="entry name" value="HABP4_PAI-RBP1"/>
    <property type="match status" value="1"/>
</dbReference>
<dbReference type="GO" id="GO:0003723">
    <property type="term" value="F:RNA binding"/>
    <property type="evidence" value="ECO:0007669"/>
    <property type="project" value="InterPro"/>
</dbReference>
<evidence type="ECO:0000313" key="3">
    <source>
        <dbReference type="EMBL" id="KAF7339430.1"/>
    </source>
</evidence>
<feature type="compositionally biased region" description="Basic residues" evidence="1">
    <location>
        <begin position="136"/>
        <end position="147"/>
    </location>
</feature>
<dbReference type="EMBL" id="JACAZH010000031">
    <property type="protein sequence ID" value="KAF7339430.1"/>
    <property type="molecule type" value="Genomic_DNA"/>
</dbReference>
<feature type="compositionally biased region" description="Basic and acidic residues" evidence="1">
    <location>
        <begin position="189"/>
        <end position="203"/>
    </location>
</feature>
<dbReference type="PANTHER" id="PTHR12299">
    <property type="entry name" value="HYALURONIC ACID-BINDING PROTEIN 4"/>
    <property type="match status" value="1"/>
</dbReference>
<feature type="compositionally biased region" description="Basic and acidic residues" evidence="1">
    <location>
        <begin position="316"/>
        <end position="340"/>
    </location>
</feature>
<feature type="domain" description="Hyaluronan/mRNA-binding protein" evidence="2">
    <location>
        <begin position="107"/>
        <end position="240"/>
    </location>
</feature>
<feature type="region of interest" description="Disordered" evidence="1">
    <location>
        <begin position="300"/>
        <end position="366"/>
    </location>
</feature>
<keyword evidence="4" id="KW-1185">Reference proteome</keyword>
<feature type="compositionally biased region" description="Low complexity" evidence="1">
    <location>
        <begin position="172"/>
        <end position="188"/>
    </location>
</feature>
<accession>A0A8H7CJ60</accession>
<dbReference type="Gene3D" id="6.10.140.1040">
    <property type="match status" value="1"/>
</dbReference>
<name>A0A8H7CJ60_9AGAR</name>
<dbReference type="InterPro" id="IPR039764">
    <property type="entry name" value="HABP4/SERBP1-like"/>
</dbReference>
<organism evidence="3 4">
    <name type="scientific">Mycena sanguinolenta</name>
    <dbReference type="NCBI Taxonomy" id="230812"/>
    <lineage>
        <taxon>Eukaryota</taxon>
        <taxon>Fungi</taxon>
        <taxon>Dikarya</taxon>
        <taxon>Basidiomycota</taxon>
        <taxon>Agaricomycotina</taxon>
        <taxon>Agaricomycetes</taxon>
        <taxon>Agaricomycetidae</taxon>
        <taxon>Agaricales</taxon>
        <taxon>Marasmiineae</taxon>
        <taxon>Mycenaceae</taxon>
        <taxon>Mycena</taxon>
    </lineage>
</organism>
<sequence length="366" mass="38502">MPCQATPPPASGTLRTPPGPAAQSPPPPPAAPAPPAPARGAQKQSRGGPAARGGKYYARGGAKTSARDDLSGGGNPNQNGIDEAPQEKKFDGRGRGRGGSRGGPRGRGRQFDKHSQTGKVRVSTKAGVQRKATPNSRRRRLPPKMRAPRPLPAVNGQVTPTGGDWGAPAAPTDEWAAPADGAAPAATEGKPDREGRPPRREREPEEEDNTLTLEQYLAQQKEKESSVVPKLEGVRKANEGADADLWKGAVALEKPEEDAYFAGKVGFSWYHIILATDAAVLQTKAAPKARAKKEEKVFIEIDARFERPRGGGGRGRGGDDRRGRGGDDRRGRGGRGRDAPRGGGRPAGNNAPSFSVDDTTAFPSLS</sequence>
<dbReference type="InterPro" id="IPR006861">
    <property type="entry name" value="HABP4_PAIRBP1-bd"/>
</dbReference>
<gene>
    <name evidence="3" type="ORF">MSAN_02157200</name>
</gene>
<dbReference type="GO" id="GO:0005634">
    <property type="term" value="C:nucleus"/>
    <property type="evidence" value="ECO:0007669"/>
    <property type="project" value="TreeGrafter"/>
</dbReference>
<evidence type="ECO:0000256" key="1">
    <source>
        <dbReference type="SAM" id="MobiDB-lite"/>
    </source>
</evidence>
<feature type="region of interest" description="Disordered" evidence="1">
    <location>
        <begin position="1"/>
        <end position="230"/>
    </location>
</feature>
<feature type="compositionally biased region" description="Low complexity" evidence="1">
    <location>
        <begin position="46"/>
        <end position="63"/>
    </location>
</feature>
<dbReference type="PANTHER" id="PTHR12299:SF17">
    <property type="entry name" value="AT19571P-RELATED"/>
    <property type="match status" value="1"/>
</dbReference>
<dbReference type="AlphaFoldDB" id="A0A8H7CJ60"/>
<dbReference type="GO" id="GO:0005737">
    <property type="term" value="C:cytoplasm"/>
    <property type="evidence" value="ECO:0007669"/>
    <property type="project" value="TreeGrafter"/>
</dbReference>
<feature type="compositionally biased region" description="Basic and acidic residues" evidence="1">
    <location>
        <begin position="85"/>
        <end position="94"/>
    </location>
</feature>
<evidence type="ECO:0000313" key="4">
    <source>
        <dbReference type="Proteomes" id="UP000623467"/>
    </source>
</evidence>
<reference evidence="3" key="1">
    <citation type="submission" date="2020-05" db="EMBL/GenBank/DDBJ databases">
        <title>Mycena genomes resolve the evolution of fungal bioluminescence.</title>
        <authorList>
            <person name="Tsai I.J."/>
        </authorList>
    </citation>
    <scope>NUCLEOTIDE SEQUENCE</scope>
    <source>
        <strain evidence="3">160909Yilan</strain>
    </source>
</reference>
<dbReference type="Proteomes" id="UP000623467">
    <property type="component" value="Unassembled WGS sequence"/>
</dbReference>
<proteinExistence type="predicted"/>
<comment type="caution">
    <text evidence="3">The sequence shown here is derived from an EMBL/GenBank/DDBJ whole genome shotgun (WGS) entry which is preliminary data.</text>
</comment>